<keyword evidence="5 12" id="KW-0028">Amino-acid biosynthesis</keyword>
<protein>
    <recommendedName>
        <fullName evidence="4 12">Histidinol dehydrogenase</fullName>
        <shortName evidence="12">HDH</shortName>
        <ecNumber evidence="4 12">1.1.1.23</ecNumber>
    </recommendedName>
</protein>
<dbReference type="CDD" id="cd06572">
    <property type="entry name" value="Histidinol_dh"/>
    <property type="match status" value="1"/>
</dbReference>
<gene>
    <name evidence="12" type="primary">hisD</name>
    <name evidence="19" type="ORF">PJIAN_3637</name>
</gene>
<dbReference type="GO" id="GO:0005829">
    <property type="term" value="C:cytosol"/>
    <property type="evidence" value="ECO:0007669"/>
    <property type="project" value="TreeGrafter"/>
</dbReference>
<feature type="binding site" evidence="12 15">
    <location>
        <position position="186"/>
    </location>
    <ligand>
        <name>NAD(+)</name>
        <dbReference type="ChEBI" id="CHEBI:57540"/>
    </ligand>
</feature>
<evidence type="ECO:0000256" key="1">
    <source>
        <dbReference type="ARBA" id="ARBA00003850"/>
    </source>
</evidence>
<keyword evidence="8 12" id="KW-0560">Oxidoreductase</keyword>
<dbReference type="HAMAP" id="MF_01024">
    <property type="entry name" value="HisD"/>
    <property type="match status" value="1"/>
</dbReference>
<feature type="active site" description="Proton acceptor" evidence="12 14">
    <location>
        <position position="323"/>
    </location>
</feature>
<dbReference type="EC" id="1.1.1.23" evidence="4 12"/>
<dbReference type="RefSeq" id="WP_068704373.1">
    <property type="nucleotide sequence ID" value="NZ_BDCR01000003.1"/>
</dbReference>
<feature type="binding site" evidence="12 17">
    <location>
        <position position="356"/>
    </location>
    <ligand>
        <name>Zn(2+)</name>
        <dbReference type="ChEBI" id="CHEBI:29105"/>
    </ligand>
</feature>
<dbReference type="UniPathway" id="UPA00031">
    <property type="reaction ID" value="UER00014"/>
</dbReference>
<dbReference type="InterPro" id="IPR012131">
    <property type="entry name" value="Hstdl_DH"/>
</dbReference>
<dbReference type="Pfam" id="PF00815">
    <property type="entry name" value="Histidinol_dh"/>
    <property type="match status" value="1"/>
</dbReference>
<feature type="binding site" evidence="12 16">
    <location>
        <position position="255"/>
    </location>
    <ligand>
        <name>substrate</name>
    </ligand>
</feature>
<comment type="catalytic activity">
    <reaction evidence="11 12">
        <text>L-histidinol + 2 NAD(+) + H2O = L-histidine + 2 NADH + 3 H(+)</text>
        <dbReference type="Rhea" id="RHEA:20641"/>
        <dbReference type="ChEBI" id="CHEBI:15377"/>
        <dbReference type="ChEBI" id="CHEBI:15378"/>
        <dbReference type="ChEBI" id="CHEBI:57540"/>
        <dbReference type="ChEBI" id="CHEBI:57595"/>
        <dbReference type="ChEBI" id="CHEBI:57699"/>
        <dbReference type="ChEBI" id="CHEBI:57945"/>
        <dbReference type="EC" id="1.1.1.23"/>
    </reaction>
</comment>
<dbReference type="InterPro" id="IPR001692">
    <property type="entry name" value="Histidinol_DH_CS"/>
</dbReference>
<dbReference type="PANTHER" id="PTHR21256:SF2">
    <property type="entry name" value="HISTIDINE BIOSYNTHESIS TRIFUNCTIONAL PROTEIN"/>
    <property type="match status" value="1"/>
</dbReference>
<evidence type="ECO:0000256" key="9">
    <source>
        <dbReference type="ARBA" id="ARBA00023027"/>
    </source>
</evidence>
<evidence type="ECO:0000256" key="7">
    <source>
        <dbReference type="ARBA" id="ARBA00022833"/>
    </source>
</evidence>
<evidence type="ECO:0000256" key="5">
    <source>
        <dbReference type="ARBA" id="ARBA00022605"/>
    </source>
</evidence>
<accession>A0A171A5Z5</accession>
<reference evidence="20" key="1">
    <citation type="submission" date="2016-04" db="EMBL/GenBank/DDBJ databases">
        <title>Draft genome sequence of Paludibacter jiangxiensis strain NM7.</title>
        <authorList>
            <person name="Qiu Y."/>
            <person name="Matsuura N."/>
            <person name="Ohashi A."/>
            <person name="Tourlousse M.D."/>
            <person name="Sekiguchi Y."/>
        </authorList>
    </citation>
    <scope>NUCLEOTIDE SEQUENCE [LARGE SCALE GENOMIC DNA]</scope>
    <source>
        <strain evidence="20">NM7</strain>
    </source>
</reference>
<evidence type="ECO:0000256" key="6">
    <source>
        <dbReference type="ARBA" id="ARBA00022723"/>
    </source>
</evidence>
<comment type="cofactor">
    <cofactor evidence="12 17">
        <name>Zn(2+)</name>
        <dbReference type="ChEBI" id="CHEBI:29105"/>
    </cofactor>
    <text evidence="12 17">Binds 1 zinc ion per subunit.</text>
</comment>
<feature type="binding site" evidence="12 16">
    <location>
        <position position="233"/>
    </location>
    <ligand>
        <name>substrate</name>
    </ligand>
</feature>
<keyword evidence="10 12" id="KW-0368">Histidine biosynthesis</keyword>
<evidence type="ECO:0000256" key="3">
    <source>
        <dbReference type="ARBA" id="ARBA00010178"/>
    </source>
</evidence>
<dbReference type="GO" id="GO:0000105">
    <property type="term" value="P:L-histidine biosynthetic process"/>
    <property type="evidence" value="ECO:0007669"/>
    <property type="project" value="UniProtKB-UniRule"/>
</dbReference>
<evidence type="ECO:0000256" key="11">
    <source>
        <dbReference type="ARBA" id="ARBA00049489"/>
    </source>
</evidence>
<dbReference type="Gene3D" id="1.20.5.1300">
    <property type="match status" value="1"/>
</dbReference>
<evidence type="ECO:0000256" key="13">
    <source>
        <dbReference type="PIRNR" id="PIRNR000099"/>
    </source>
</evidence>
<feature type="active site" description="Proton acceptor" evidence="12 14">
    <location>
        <position position="322"/>
    </location>
</feature>
<feature type="binding site" evidence="12 16">
    <location>
        <position position="356"/>
    </location>
    <ligand>
        <name>substrate</name>
    </ligand>
</feature>
<comment type="pathway">
    <text evidence="2 12">Amino-acid biosynthesis; L-histidine biosynthesis; L-histidine from 5-phospho-alpha-D-ribose 1-diphosphate: step 9/9.</text>
</comment>
<evidence type="ECO:0000256" key="8">
    <source>
        <dbReference type="ARBA" id="ARBA00023002"/>
    </source>
</evidence>
<evidence type="ECO:0000256" key="4">
    <source>
        <dbReference type="ARBA" id="ARBA00012965"/>
    </source>
</evidence>
<dbReference type="SUPFAM" id="SSF53720">
    <property type="entry name" value="ALDH-like"/>
    <property type="match status" value="1"/>
</dbReference>
<evidence type="ECO:0000256" key="16">
    <source>
        <dbReference type="PIRSR" id="PIRSR000099-3"/>
    </source>
</evidence>
<keyword evidence="9 12" id="KW-0520">NAD</keyword>
<dbReference type="InterPro" id="IPR022695">
    <property type="entry name" value="Histidinol_DH_monofunct"/>
</dbReference>
<proteinExistence type="inferred from homology"/>
<evidence type="ECO:0000256" key="15">
    <source>
        <dbReference type="PIRSR" id="PIRSR000099-2"/>
    </source>
</evidence>
<feature type="binding site" evidence="12 15">
    <location>
        <position position="124"/>
    </location>
    <ligand>
        <name>NAD(+)</name>
        <dbReference type="ChEBI" id="CHEBI:57540"/>
    </ligand>
</feature>
<dbReference type="GO" id="GO:0004399">
    <property type="term" value="F:histidinol dehydrogenase activity"/>
    <property type="evidence" value="ECO:0007669"/>
    <property type="project" value="UniProtKB-UniRule"/>
</dbReference>
<evidence type="ECO:0000256" key="18">
    <source>
        <dbReference type="RuleBase" id="RU004175"/>
    </source>
</evidence>
<dbReference type="GO" id="GO:0008270">
    <property type="term" value="F:zinc ion binding"/>
    <property type="evidence" value="ECO:0007669"/>
    <property type="project" value="UniProtKB-UniRule"/>
</dbReference>
<dbReference type="AlphaFoldDB" id="A0A171A5Z5"/>
<evidence type="ECO:0000256" key="14">
    <source>
        <dbReference type="PIRSR" id="PIRSR000099-1"/>
    </source>
</evidence>
<organism evidence="19 20">
    <name type="scientific">Paludibacter jiangxiensis</name>
    <dbReference type="NCBI Taxonomy" id="681398"/>
    <lineage>
        <taxon>Bacteria</taxon>
        <taxon>Pseudomonadati</taxon>
        <taxon>Bacteroidota</taxon>
        <taxon>Bacteroidia</taxon>
        <taxon>Bacteroidales</taxon>
        <taxon>Paludibacteraceae</taxon>
        <taxon>Paludibacter</taxon>
    </lineage>
</organism>
<feature type="binding site" evidence="12 16">
    <location>
        <position position="410"/>
    </location>
    <ligand>
        <name>substrate</name>
    </ligand>
</feature>
<evidence type="ECO:0000256" key="12">
    <source>
        <dbReference type="HAMAP-Rule" id="MF_01024"/>
    </source>
</evidence>
<comment type="similarity">
    <text evidence="3 12 13 18">Belongs to the histidinol dehydrogenase family.</text>
</comment>
<dbReference type="EMBL" id="BDCR01000003">
    <property type="protein sequence ID" value="GAT63318.1"/>
    <property type="molecule type" value="Genomic_DNA"/>
</dbReference>
<name>A0A171A5Z5_9BACT</name>
<dbReference type="Gene3D" id="3.40.50.1980">
    <property type="entry name" value="Nitrogenase molybdenum iron protein domain"/>
    <property type="match status" value="2"/>
</dbReference>
<keyword evidence="7 12" id="KW-0862">Zinc</keyword>
<dbReference type="InterPro" id="IPR016161">
    <property type="entry name" value="Ald_DH/histidinol_DH"/>
</dbReference>
<evidence type="ECO:0000313" key="19">
    <source>
        <dbReference type="EMBL" id="GAT63318.1"/>
    </source>
</evidence>
<evidence type="ECO:0000313" key="20">
    <source>
        <dbReference type="Proteomes" id="UP000076586"/>
    </source>
</evidence>
<evidence type="ECO:0000256" key="17">
    <source>
        <dbReference type="PIRSR" id="PIRSR000099-4"/>
    </source>
</evidence>
<evidence type="ECO:0000256" key="10">
    <source>
        <dbReference type="ARBA" id="ARBA00023102"/>
    </source>
</evidence>
<dbReference type="PANTHER" id="PTHR21256">
    <property type="entry name" value="HISTIDINOL DEHYDROGENASE HDH"/>
    <property type="match status" value="1"/>
</dbReference>
<feature type="binding site" evidence="12 17">
    <location>
        <position position="415"/>
    </location>
    <ligand>
        <name>Zn(2+)</name>
        <dbReference type="ChEBI" id="CHEBI:29105"/>
    </ligand>
</feature>
<dbReference type="OrthoDB" id="9805269at2"/>
<evidence type="ECO:0000256" key="2">
    <source>
        <dbReference type="ARBA" id="ARBA00004940"/>
    </source>
</evidence>
<keyword evidence="20" id="KW-1185">Reference proteome</keyword>
<dbReference type="PRINTS" id="PR00083">
    <property type="entry name" value="HOLDHDRGNASE"/>
</dbReference>
<dbReference type="FunFam" id="3.40.50.1980:FF:000002">
    <property type="entry name" value="Histidinol dehydrogenase, chloroplastic"/>
    <property type="match status" value="1"/>
</dbReference>
<feature type="binding site" evidence="12 16">
    <location>
        <position position="323"/>
    </location>
    <ligand>
        <name>substrate</name>
    </ligand>
</feature>
<dbReference type="GO" id="GO:0051287">
    <property type="term" value="F:NAD binding"/>
    <property type="evidence" value="ECO:0007669"/>
    <property type="project" value="InterPro"/>
</dbReference>
<dbReference type="STRING" id="681398.PJIAN_3637"/>
<feature type="binding site" evidence="12 15">
    <location>
        <position position="209"/>
    </location>
    <ligand>
        <name>NAD(+)</name>
        <dbReference type="ChEBI" id="CHEBI:57540"/>
    </ligand>
</feature>
<sequence>MQIVKKPSRQEWPELLKRPEIDTTSLFGTVGEVLENIRQNGDKAVFEYELKFDKVQLSALQVSAEEIAEAETLVPHLLKEAISQAKRNIEKFHDAQNDELPYMNVIPEVRCWQKRVAIQKVGLYIPGGTAPLFSTVLMLAIPAQLAGCEEIVLCSPPNAEGKIHPAVLYAANLCGVTKIFKIGGAQAIAAMAYGTESVPKVYKIFGPGNQYVTAAKQLVSLKNTAIDMPAGPSEVAIIADHTAKPRYIAADLLSQAEHGVDSQSILITTDEALIVGVQDEVKSQLELLPRKDLAEKALQHSKIIYIPDIEEAIEFTNEYAPEHLIIMTHNYTVVAERIVNAGSVFLGEYSPESAGDYASGTNHTLPTNGYAKAYSGVHLDSFTKKITYQELSREGLSMLSNAIEIMAENEGLIAHKNAVEVRLERVYREDDDYSDSWRR</sequence>
<feature type="binding site" evidence="12 16">
    <location>
        <position position="258"/>
    </location>
    <ligand>
        <name>substrate</name>
    </ligand>
</feature>
<feature type="binding site" evidence="12 17">
    <location>
        <position position="255"/>
    </location>
    <ligand>
        <name>Zn(2+)</name>
        <dbReference type="ChEBI" id="CHEBI:29105"/>
    </ligand>
</feature>
<dbReference type="Proteomes" id="UP000076586">
    <property type="component" value="Unassembled WGS sequence"/>
</dbReference>
<dbReference type="FunFam" id="3.40.50.1980:FF:000001">
    <property type="entry name" value="Histidinol dehydrogenase"/>
    <property type="match status" value="1"/>
</dbReference>
<dbReference type="NCBIfam" id="TIGR00069">
    <property type="entry name" value="hisD"/>
    <property type="match status" value="1"/>
</dbReference>
<feature type="binding site" evidence="12 16">
    <location>
        <position position="415"/>
    </location>
    <ligand>
        <name>substrate</name>
    </ligand>
</feature>
<feature type="binding site" evidence="12 17">
    <location>
        <position position="258"/>
    </location>
    <ligand>
        <name>Zn(2+)</name>
        <dbReference type="ChEBI" id="CHEBI:29105"/>
    </ligand>
</feature>
<comment type="caution">
    <text evidence="19">The sequence shown here is derived from an EMBL/GenBank/DDBJ whole genome shotgun (WGS) entry which is preliminary data.</text>
</comment>
<dbReference type="PIRSF" id="PIRSF000099">
    <property type="entry name" value="Histidinol_dh"/>
    <property type="match status" value="1"/>
</dbReference>
<keyword evidence="6 12" id="KW-0479">Metal-binding</keyword>
<comment type="function">
    <text evidence="1 12">Catalyzes the sequential NAD-dependent oxidations of L-histidinol to L-histidinaldehyde and then to L-histidine.</text>
</comment>
<reference evidence="20" key="2">
    <citation type="journal article" date="2017" name="Genome Announc.">
        <title>Draft genome sequence of Paludibacter jiangxiensis NM7(T), a propionate-producing fermentative bacterium.</title>
        <authorList>
            <person name="Qiu Y.-L."/>
            <person name="Tourlousse D.M."/>
            <person name="Matsuura N."/>
            <person name="Ohashi A."/>
            <person name="Sekiguchi Y."/>
        </authorList>
    </citation>
    <scope>NUCLEOTIDE SEQUENCE [LARGE SCALE GENOMIC DNA]</scope>
    <source>
        <strain evidence="20">NM7</strain>
    </source>
</reference>
<dbReference type="PROSITE" id="PS00611">
    <property type="entry name" value="HISOL_DEHYDROGENASE"/>
    <property type="match status" value="1"/>
</dbReference>